<dbReference type="InterPro" id="IPR020568">
    <property type="entry name" value="Ribosomal_Su5_D2-typ_SF"/>
</dbReference>
<dbReference type="SUPFAM" id="SSF54211">
    <property type="entry name" value="Ribosomal protein S5 domain 2-like"/>
    <property type="match status" value="1"/>
</dbReference>
<comment type="pathway">
    <text evidence="2">Porphyrin-containing compound metabolism; chlorophyll biosynthesis.</text>
</comment>
<evidence type="ECO:0000313" key="6">
    <source>
        <dbReference type="EMBL" id="PFX14722.1"/>
    </source>
</evidence>
<dbReference type="GO" id="GO:0016020">
    <property type="term" value="C:membrane"/>
    <property type="evidence" value="ECO:0007669"/>
    <property type="project" value="InterPro"/>
</dbReference>
<dbReference type="Gene3D" id="3.30.230.10">
    <property type="match status" value="1"/>
</dbReference>
<dbReference type="InterPro" id="IPR025943">
    <property type="entry name" value="Sigma_54_int_dom_ATP-bd_2"/>
</dbReference>
<dbReference type="PROSITE" id="PS00676">
    <property type="entry name" value="SIGMA54_INTERACT_2"/>
    <property type="match status" value="1"/>
</dbReference>
<dbReference type="InterPro" id="IPR025158">
    <property type="entry name" value="Mg_chelat-rel_C"/>
</dbReference>
<dbReference type="InterPro" id="IPR002126">
    <property type="entry name" value="Cadherin-like_dom"/>
</dbReference>
<dbReference type="SUPFAM" id="SSF49313">
    <property type="entry name" value="Cadherin-like"/>
    <property type="match status" value="1"/>
</dbReference>
<dbReference type="UniPathway" id="UPA00668"/>
<dbReference type="InterPro" id="IPR015919">
    <property type="entry name" value="Cadherin-like_sf"/>
</dbReference>
<evidence type="ECO:0000256" key="1">
    <source>
        <dbReference type="ARBA" id="ARBA00004196"/>
    </source>
</evidence>
<dbReference type="Pfam" id="PF13541">
    <property type="entry name" value="ChlI"/>
    <property type="match status" value="1"/>
</dbReference>
<sequence>MGTKYVEATANDGSIDNSKFITVTVAGLTFKGANGATLTAGTDFIDGIYQYGTYSGTSNIRNVDYYTYPGGLRVSVPIGSPVPRRIITKTPAGLTMVVTKLSDTTAKITFTGKATAHFDKATNIGIIFNNAAFVGSPDISAVSGKSKNDIAIEYISNPPTDINLSANTVDENKLAGAVIGNLSSTPNVGQNFTYSLVSGEGDDNNGDFRIDGKILKTAKIFDYETKNSYTVRIKTTNSMGENFAKKFTININDLPGYMITFDMNGGSVIASQTVEGGKKATKPTNPTRGSDRFLNWYKENTFKNVFNFATETITGNTTIYAKFNTSPTVKAGAEWENFSIYYYSILSSTNYKELLLSSIFSDPDGDKLTYTIEEAFQNGGNTDVKSRFSIDQNNGNPKMASTARGNNNAEKGYYRIKLKATDPFGAKAEYYLSCQVRNVDNFQSYDLNRINHKISLSIISINHRYIRTGSANDYINFRNNSSGGIIDLGAGDNSYRMTKDNTKLYLYNFNNGDKIYFRSTYDSNNDGTRDADDFKGYVLSSYANRNSVVATGSSRIIYITGTGELYRDENGDAVYKADGTVDLKNGSKDKRIGAVMGIEATPVVVEVHISKGIGYHLVGLPDNAVRESSYRIAAALSNNGHKFPGKKITINMAPADLRKEGAAYDLPLAIGILVASEQIFADDLQDYLIMGELSLNGDVQPIKGVLPIAIKAKEQGLKGIILPLKNAKEAAVVPGLEIYGVSSLSEVVDFFVKDEKPESLHFNAAEILSKHTEDPTLDFSDVKGQMAIKRCMEIAAAGGHNIILIGPPGSGKTMLAKRLPTILPSMTMSEALETTKIHSVLGRLSEPDGLMTQRPFRSPHHTISDVALVGGGQYPQPGEISMAHNGILFLDELPEFKRSVLEVMRQPLEDRHISISRARFTVSYPCSFMLVASMNPSPSGFFYDPTNPMSSSLVEVQRYLSKISGPLLDRIDIHIEVNPVPFEKLSSTEKAESSADIRKRVIDARAIQNNRFKNDPNLHYNAQMNVRQIRKTCKLDDASTKILKSAMERLNLSARAYDRILKVSRTIADLEASDAIKAQHIGEAIQYRSLDRKEWLN</sequence>
<dbReference type="PROSITE" id="PS50268">
    <property type="entry name" value="CADHERIN_2"/>
    <property type="match status" value="1"/>
</dbReference>
<evidence type="ECO:0000256" key="4">
    <source>
        <dbReference type="PROSITE-ProRule" id="PRU00043"/>
    </source>
</evidence>
<dbReference type="InterPro" id="IPR014721">
    <property type="entry name" value="Ribsml_uS5_D2-typ_fold_subgr"/>
</dbReference>
<dbReference type="InterPro" id="IPR042229">
    <property type="entry name" value="Listeria/Bacterioides_rpt_sf"/>
</dbReference>
<accession>A0A2B4REP3</accession>
<evidence type="ECO:0000256" key="2">
    <source>
        <dbReference type="ARBA" id="ARBA00005173"/>
    </source>
</evidence>
<gene>
    <name evidence="6" type="primary">comM</name>
    <name evidence="6" type="ORF">AWC38_SpisGene21106</name>
</gene>
<dbReference type="GO" id="GO:0005524">
    <property type="term" value="F:ATP binding"/>
    <property type="evidence" value="ECO:0007669"/>
    <property type="project" value="InterPro"/>
</dbReference>
<protein>
    <submittedName>
        <fullName evidence="6">Competence protein ComM</fullName>
    </submittedName>
</protein>
<dbReference type="Pfam" id="PF09479">
    <property type="entry name" value="Flg_new"/>
    <property type="match status" value="1"/>
</dbReference>
<name>A0A2B4REP3_STYPI</name>
<dbReference type="Gene3D" id="2.60.40.60">
    <property type="entry name" value="Cadherins"/>
    <property type="match status" value="1"/>
</dbReference>
<dbReference type="GO" id="GO:0005509">
    <property type="term" value="F:calcium ion binding"/>
    <property type="evidence" value="ECO:0007669"/>
    <property type="project" value="UniProtKB-UniRule"/>
</dbReference>
<dbReference type="EMBL" id="LSMT01000741">
    <property type="protein sequence ID" value="PFX14722.1"/>
    <property type="molecule type" value="Genomic_DNA"/>
</dbReference>
<dbReference type="Gene3D" id="2.60.40.4270">
    <property type="entry name" value="Listeria-Bacteroides repeat domain"/>
    <property type="match status" value="1"/>
</dbReference>
<dbReference type="Gene3D" id="3.40.50.300">
    <property type="entry name" value="P-loop containing nucleotide triphosphate hydrolases"/>
    <property type="match status" value="1"/>
</dbReference>
<organism evidence="6">
    <name type="scientific">Stylophora pistillata</name>
    <name type="common">Smooth cauliflower coral</name>
    <dbReference type="NCBI Taxonomy" id="50429"/>
    <lineage>
        <taxon>Eukaryota</taxon>
        <taxon>Metazoa</taxon>
        <taxon>Cnidaria</taxon>
        <taxon>Anthozoa</taxon>
        <taxon>Hexacorallia</taxon>
        <taxon>Scleractinia</taxon>
        <taxon>Astrocoeniina</taxon>
        <taxon>Pocilloporidae</taxon>
        <taxon>Stylophora</taxon>
    </lineage>
</organism>
<comment type="similarity">
    <text evidence="3">Belongs to the Mg-chelatase subunits D/I family. ComM subfamily.</text>
</comment>
<dbReference type="SMART" id="SM00382">
    <property type="entry name" value="AAA"/>
    <property type="match status" value="1"/>
</dbReference>
<dbReference type="InterPro" id="IPR000523">
    <property type="entry name" value="Mg_chelatse_chII-like_cat_dom"/>
</dbReference>
<dbReference type="InterPro" id="IPR013378">
    <property type="entry name" value="InlB-like_B-rpt"/>
</dbReference>
<dbReference type="SUPFAM" id="SSF52540">
    <property type="entry name" value="P-loop containing nucleoside triphosphate hydrolases"/>
    <property type="match status" value="1"/>
</dbReference>
<dbReference type="Pfam" id="PF13335">
    <property type="entry name" value="Mg_chelatase_C"/>
    <property type="match status" value="1"/>
</dbReference>
<dbReference type="GO" id="GO:0007156">
    <property type="term" value="P:homophilic cell adhesion via plasma membrane adhesion molecules"/>
    <property type="evidence" value="ECO:0007669"/>
    <property type="project" value="InterPro"/>
</dbReference>
<evidence type="ECO:0000256" key="3">
    <source>
        <dbReference type="ARBA" id="ARBA00006354"/>
    </source>
</evidence>
<evidence type="ECO:0000259" key="5">
    <source>
        <dbReference type="PROSITE" id="PS50268"/>
    </source>
</evidence>
<feature type="domain" description="Cadherin" evidence="5">
    <location>
        <begin position="168"/>
        <end position="261"/>
    </location>
</feature>
<keyword evidence="4" id="KW-0106">Calcium</keyword>
<dbReference type="Pfam" id="PF01078">
    <property type="entry name" value="Mg_chelatase"/>
    <property type="match status" value="1"/>
</dbReference>
<dbReference type="STRING" id="50429.A0A2B4REP3"/>
<dbReference type="InterPro" id="IPR004482">
    <property type="entry name" value="Mg_chelat-rel"/>
</dbReference>
<dbReference type="InterPro" id="IPR027417">
    <property type="entry name" value="P-loop_NTPase"/>
</dbReference>
<comment type="caution">
    <text evidence="6">The sequence shown here is derived from an EMBL/GenBank/DDBJ whole genome shotgun (WGS) entry which is preliminary data.</text>
</comment>
<proteinExistence type="inferred from homology"/>
<dbReference type="AlphaFoldDB" id="A0A2B4REP3"/>
<dbReference type="NCBIfam" id="TIGR00368">
    <property type="entry name" value="YifB family Mg chelatase-like AAA ATPase"/>
    <property type="match status" value="1"/>
</dbReference>
<dbReference type="PANTHER" id="PTHR32039">
    <property type="entry name" value="MAGNESIUM-CHELATASE SUBUNIT CHLI"/>
    <property type="match status" value="1"/>
</dbReference>
<dbReference type="OrthoDB" id="6373531at2759"/>
<dbReference type="InterPro" id="IPR045006">
    <property type="entry name" value="CHLI-like"/>
</dbReference>
<dbReference type="InterPro" id="IPR003593">
    <property type="entry name" value="AAA+_ATPase"/>
</dbReference>
<reference evidence="6" key="1">
    <citation type="journal article" date="2017" name="J. ISSAAS">
        <title>Comparative analysis of the genomes of Stylophora pistillata and Acropora digitifera provides evidence for extensive differences between species of corals.</title>
        <authorList>
            <person name="Voolstra C.R."/>
            <person name="Li Y."/>
            <person name="Liew Y.J."/>
            <person name="Baumgarten S."/>
            <person name="Zoccola D."/>
            <person name="Flot J.-F."/>
            <person name="Tambutte S."/>
            <person name="Allemand D."/>
            <person name="Aranda M."/>
        </authorList>
    </citation>
    <scope>NUCLEOTIDE SEQUENCE</scope>
    <source>
        <strain evidence="6">CSM Monaco</strain>
        <tissue evidence="6">Whole animal</tissue>
    </source>
</reference>
<dbReference type="PANTHER" id="PTHR32039:SF7">
    <property type="entry name" value="COMPETENCE PROTEIN COMM"/>
    <property type="match status" value="1"/>
</dbReference>
<comment type="subcellular location">
    <subcellularLocation>
        <location evidence="1">Cell envelope</location>
    </subcellularLocation>
</comment>